<dbReference type="InterPro" id="IPR046357">
    <property type="entry name" value="PPIase_dom_sf"/>
</dbReference>
<name>A0A318HYV3_BURPY</name>
<dbReference type="EC" id="5.2.1.8" evidence="3"/>
<reference evidence="9 10" key="1">
    <citation type="submission" date="2018-05" db="EMBL/GenBank/DDBJ databases">
        <title>Comparative genomics of bacterial root endophytes of switchgrass collected from native prairies over two seasons.</title>
        <authorList>
            <person name="Tang Y."/>
        </authorList>
    </citation>
    <scope>NUCLEOTIDE SEQUENCE [LARGE SCALE GENOMIC DNA]</scope>
    <source>
        <strain evidence="9 10">NFIX32</strain>
    </source>
</reference>
<comment type="caution">
    <text evidence="9">The sequence shown here is derived from an EMBL/GenBank/DDBJ whole genome shotgun (WGS) entry which is preliminary data.</text>
</comment>
<evidence type="ECO:0000256" key="4">
    <source>
        <dbReference type="ARBA" id="ARBA00022729"/>
    </source>
</evidence>
<dbReference type="InterPro" id="IPR027304">
    <property type="entry name" value="Trigger_fact/SurA_dom_sf"/>
</dbReference>
<evidence type="ECO:0000256" key="3">
    <source>
        <dbReference type="ARBA" id="ARBA00013194"/>
    </source>
</evidence>
<dbReference type="SUPFAM" id="SSF109998">
    <property type="entry name" value="Triger factor/SurA peptide-binding domain-like"/>
    <property type="match status" value="1"/>
</dbReference>
<gene>
    <name evidence="9" type="ORF">NA66_103311</name>
</gene>
<dbReference type="InterPro" id="IPR000297">
    <property type="entry name" value="PPIase_PpiC"/>
</dbReference>
<feature type="signal peptide" evidence="7">
    <location>
        <begin position="1"/>
        <end position="30"/>
    </location>
</feature>
<proteinExistence type="inferred from homology"/>
<feature type="domain" description="PpiC" evidence="8">
    <location>
        <begin position="124"/>
        <end position="253"/>
    </location>
</feature>
<evidence type="ECO:0000256" key="5">
    <source>
        <dbReference type="ARBA" id="ARBA00023110"/>
    </source>
</evidence>
<dbReference type="GO" id="GO:0003755">
    <property type="term" value="F:peptidyl-prolyl cis-trans isomerase activity"/>
    <property type="evidence" value="ECO:0007669"/>
    <property type="project" value="UniProtKB-KW"/>
</dbReference>
<dbReference type="Gene3D" id="1.10.8.1040">
    <property type="match status" value="1"/>
</dbReference>
<evidence type="ECO:0000313" key="10">
    <source>
        <dbReference type="Proteomes" id="UP000247755"/>
    </source>
</evidence>
<evidence type="ECO:0000256" key="6">
    <source>
        <dbReference type="ARBA" id="ARBA00023235"/>
    </source>
</evidence>
<keyword evidence="5" id="KW-0697">Rotamase</keyword>
<dbReference type="Proteomes" id="UP000247755">
    <property type="component" value="Unassembled WGS sequence"/>
</dbReference>
<dbReference type="AlphaFoldDB" id="A0A318HYV3"/>
<evidence type="ECO:0000256" key="1">
    <source>
        <dbReference type="ARBA" id="ARBA00000971"/>
    </source>
</evidence>
<dbReference type="RefSeq" id="WP_072444809.1">
    <property type="nucleotide sequence ID" value="NZ_QJJY01000033.1"/>
</dbReference>
<dbReference type="EMBL" id="QJJY01000033">
    <property type="protein sequence ID" value="PXX23795.1"/>
    <property type="molecule type" value="Genomic_DNA"/>
</dbReference>
<evidence type="ECO:0000256" key="7">
    <source>
        <dbReference type="SAM" id="SignalP"/>
    </source>
</evidence>
<dbReference type="PANTHER" id="PTHR47245:SF1">
    <property type="entry name" value="FOLDASE PROTEIN PRSA"/>
    <property type="match status" value="1"/>
</dbReference>
<dbReference type="SUPFAM" id="SSF54534">
    <property type="entry name" value="FKBP-like"/>
    <property type="match status" value="1"/>
</dbReference>
<organism evidence="9 10">
    <name type="scientific">Burkholderia pyrrocinia</name>
    <name type="common">Pseudomonas pyrrocinia</name>
    <dbReference type="NCBI Taxonomy" id="60550"/>
    <lineage>
        <taxon>Bacteria</taxon>
        <taxon>Pseudomonadati</taxon>
        <taxon>Pseudomonadota</taxon>
        <taxon>Betaproteobacteria</taxon>
        <taxon>Burkholderiales</taxon>
        <taxon>Burkholderiaceae</taxon>
        <taxon>Burkholderia</taxon>
        <taxon>Burkholderia cepacia complex</taxon>
    </lineage>
</organism>
<sequence length="292" mass="31650">MRNAAKKTARRRHGAAIRTIAIVLAIAAHAQTAQANADEVVATVNGVPLHRTAVDEALRATRQPDTPAARQQILNGLVARELIRQAAERDRLGDTEVVRQAIRKAKVDTENRLYAAQHLQLQPVTDAQVRERYEAIAREAGTDEYQVSVMTLADEPAARFALMRVRAGEPFAKVAAQTGVAAQGDGTPRWVSFRTPAVEGHTQGLPLPLAQVLPTLKAGEVTPEPIAAAGHYVIARLDARRPTVIPPYDAVRESLRTSLEAQQRDDAFKTLVDRLAANAVIRPQHAAALVAQ</sequence>
<keyword evidence="6" id="KW-0413">Isomerase</keyword>
<accession>A0A318HYV3</accession>
<feature type="chain" id="PRO_5016449934" description="peptidylprolyl isomerase" evidence="7">
    <location>
        <begin position="31"/>
        <end position="292"/>
    </location>
</feature>
<evidence type="ECO:0000259" key="8">
    <source>
        <dbReference type="Pfam" id="PF13145"/>
    </source>
</evidence>
<comment type="catalytic activity">
    <reaction evidence="1">
        <text>[protein]-peptidylproline (omega=180) = [protein]-peptidylproline (omega=0)</text>
        <dbReference type="Rhea" id="RHEA:16237"/>
        <dbReference type="Rhea" id="RHEA-COMP:10747"/>
        <dbReference type="Rhea" id="RHEA-COMP:10748"/>
        <dbReference type="ChEBI" id="CHEBI:83833"/>
        <dbReference type="ChEBI" id="CHEBI:83834"/>
        <dbReference type="EC" id="5.2.1.8"/>
    </reaction>
</comment>
<protein>
    <recommendedName>
        <fullName evidence="3">peptidylprolyl isomerase</fullName>
        <ecNumber evidence="3">5.2.1.8</ecNumber>
    </recommendedName>
</protein>
<dbReference type="Pfam" id="PF13145">
    <property type="entry name" value="Rotamase_2"/>
    <property type="match status" value="1"/>
</dbReference>
<evidence type="ECO:0000256" key="2">
    <source>
        <dbReference type="ARBA" id="ARBA00007656"/>
    </source>
</evidence>
<dbReference type="PANTHER" id="PTHR47245">
    <property type="entry name" value="PEPTIDYLPROLYL ISOMERASE"/>
    <property type="match status" value="1"/>
</dbReference>
<comment type="similarity">
    <text evidence="2">Belongs to the PpiC/parvulin rotamase family.</text>
</comment>
<dbReference type="Gene3D" id="3.10.50.40">
    <property type="match status" value="1"/>
</dbReference>
<keyword evidence="4 7" id="KW-0732">Signal</keyword>
<evidence type="ECO:0000313" key="9">
    <source>
        <dbReference type="EMBL" id="PXX23795.1"/>
    </source>
</evidence>
<dbReference type="InterPro" id="IPR050245">
    <property type="entry name" value="PrsA_foldase"/>
</dbReference>